<organism evidence="2 3">
    <name type="scientific">Neoarthrinium moseri</name>
    <dbReference type="NCBI Taxonomy" id="1658444"/>
    <lineage>
        <taxon>Eukaryota</taxon>
        <taxon>Fungi</taxon>
        <taxon>Dikarya</taxon>
        <taxon>Ascomycota</taxon>
        <taxon>Pezizomycotina</taxon>
        <taxon>Sordariomycetes</taxon>
        <taxon>Xylariomycetidae</taxon>
        <taxon>Amphisphaeriales</taxon>
        <taxon>Apiosporaceae</taxon>
        <taxon>Neoarthrinium</taxon>
    </lineage>
</organism>
<keyword evidence="1" id="KW-0472">Membrane</keyword>
<gene>
    <name evidence="2" type="ORF">JX265_013484</name>
</gene>
<protein>
    <submittedName>
        <fullName evidence="2">Uncharacterized protein</fullName>
    </submittedName>
</protein>
<dbReference type="EMBL" id="JAFIMR010000072">
    <property type="protein sequence ID" value="KAI1849897.1"/>
    <property type="molecule type" value="Genomic_DNA"/>
</dbReference>
<evidence type="ECO:0000313" key="2">
    <source>
        <dbReference type="EMBL" id="KAI1849897.1"/>
    </source>
</evidence>
<evidence type="ECO:0000313" key="3">
    <source>
        <dbReference type="Proteomes" id="UP000829685"/>
    </source>
</evidence>
<proteinExistence type="predicted"/>
<feature type="transmembrane region" description="Helical" evidence="1">
    <location>
        <begin position="61"/>
        <end position="88"/>
    </location>
</feature>
<reference evidence="2" key="1">
    <citation type="submission" date="2021-03" db="EMBL/GenBank/DDBJ databases">
        <title>Revisited historic fungal species revealed as producer of novel bioactive compounds through whole genome sequencing and comparative genomics.</title>
        <authorList>
            <person name="Vignolle G.A."/>
            <person name="Hochenegger N."/>
            <person name="Mach R.L."/>
            <person name="Mach-Aigner A.R."/>
            <person name="Javad Rahimi M."/>
            <person name="Salim K.A."/>
            <person name="Chan C.M."/>
            <person name="Lim L.B.L."/>
            <person name="Cai F."/>
            <person name="Druzhinina I.S."/>
            <person name="U'Ren J.M."/>
            <person name="Derntl C."/>
        </authorList>
    </citation>
    <scope>NUCLEOTIDE SEQUENCE</scope>
    <source>
        <strain evidence="2">TUCIM 5799</strain>
    </source>
</reference>
<keyword evidence="1" id="KW-0812">Transmembrane</keyword>
<evidence type="ECO:0000256" key="1">
    <source>
        <dbReference type="SAM" id="Phobius"/>
    </source>
</evidence>
<accession>A0A9P9W8J2</accession>
<keyword evidence="1" id="KW-1133">Transmembrane helix</keyword>
<name>A0A9P9W8J2_9PEZI</name>
<comment type="caution">
    <text evidence="2">The sequence shown here is derived from an EMBL/GenBank/DDBJ whole genome shotgun (WGS) entry which is preliminary data.</text>
</comment>
<dbReference type="Proteomes" id="UP000829685">
    <property type="component" value="Unassembled WGS sequence"/>
</dbReference>
<sequence length="181" mass="21695">MSPVLATQELVRSPLPRSALSMPVITLTKHPISSRGEMRDYDDGPYYYNGYDEYHDYNRHYGLSAGAIAGIVVGSVVFLLIVLWALWCCCSLGRTKKRTHYPRERKYRTRSVERRTYYVPDRRHHHHHHRYDCCGRDNVENVYIDDTNINIRPAEPTHANHHDRYYYNDPRYKEYYRKYYT</sequence>
<keyword evidence="3" id="KW-1185">Reference proteome</keyword>
<dbReference type="AlphaFoldDB" id="A0A9P9W8J2"/>